<organism evidence="3 4">
    <name type="scientific">Fervidicola ferrireducens</name>
    <dbReference type="NCBI Taxonomy" id="520764"/>
    <lineage>
        <taxon>Bacteria</taxon>
        <taxon>Bacillati</taxon>
        <taxon>Bacillota</taxon>
        <taxon>Clostridia</taxon>
        <taxon>Thermosediminibacterales</taxon>
        <taxon>Thermosediminibacteraceae</taxon>
        <taxon>Fervidicola</taxon>
    </lineage>
</organism>
<feature type="domain" description="UPF0033" evidence="2">
    <location>
        <begin position="5"/>
        <end position="29"/>
    </location>
</feature>
<keyword evidence="4" id="KW-1185">Reference proteome</keyword>
<dbReference type="STRING" id="520764.AN618_16370"/>
<dbReference type="SUPFAM" id="SSF64307">
    <property type="entry name" value="SirA-like"/>
    <property type="match status" value="1"/>
</dbReference>
<dbReference type="InterPro" id="IPR027396">
    <property type="entry name" value="DsrEFH-like"/>
</dbReference>
<dbReference type="OrthoDB" id="9801500at2"/>
<dbReference type="GO" id="GO:0016740">
    <property type="term" value="F:transferase activity"/>
    <property type="evidence" value="ECO:0007669"/>
    <property type="project" value="UniProtKB-KW"/>
</dbReference>
<proteinExistence type="inferred from homology"/>
<dbReference type="NCBIfam" id="TIGR03527">
    <property type="entry name" value="selenium_YedF"/>
    <property type="match status" value="1"/>
</dbReference>
<dbReference type="Proteomes" id="UP000070427">
    <property type="component" value="Unassembled WGS sequence"/>
</dbReference>
<dbReference type="PANTHER" id="PTHR33279">
    <property type="entry name" value="SULFUR CARRIER PROTEIN YEDF-RELATED"/>
    <property type="match status" value="1"/>
</dbReference>
<evidence type="ECO:0000313" key="4">
    <source>
        <dbReference type="Proteomes" id="UP000070427"/>
    </source>
</evidence>
<dbReference type="EMBL" id="LOED01000020">
    <property type="protein sequence ID" value="KXG76397.1"/>
    <property type="molecule type" value="Genomic_DNA"/>
</dbReference>
<evidence type="ECO:0000313" key="3">
    <source>
        <dbReference type="EMBL" id="KXG76397.1"/>
    </source>
</evidence>
<gene>
    <name evidence="3" type="primary">tusA</name>
    <name evidence="3" type="ORF">AN618_16370</name>
</gene>
<dbReference type="InterPro" id="IPR001455">
    <property type="entry name" value="TusA-like"/>
</dbReference>
<dbReference type="InterPro" id="IPR019870">
    <property type="entry name" value="Se_metab_YedF"/>
</dbReference>
<dbReference type="CDD" id="cd03421">
    <property type="entry name" value="SirA_like_N"/>
    <property type="match status" value="1"/>
</dbReference>
<name>A0A140L772_9FIRM</name>
<dbReference type="InterPro" id="IPR036868">
    <property type="entry name" value="TusA-like_sf"/>
</dbReference>
<comment type="caution">
    <text evidence="3">The sequence shown here is derived from an EMBL/GenBank/DDBJ whole genome shotgun (WGS) entry which is preliminary data.</text>
</comment>
<dbReference type="AlphaFoldDB" id="A0A140L772"/>
<dbReference type="EC" id="2.8.1.-" evidence="3"/>
<dbReference type="PANTHER" id="PTHR33279:SF6">
    <property type="entry name" value="SULFUR CARRIER PROTEIN YEDF-RELATED"/>
    <property type="match status" value="1"/>
</dbReference>
<dbReference type="SUPFAM" id="SSF75169">
    <property type="entry name" value="DsrEFH-like"/>
    <property type="match status" value="1"/>
</dbReference>
<dbReference type="PROSITE" id="PS01148">
    <property type="entry name" value="UPF0033"/>
    <property type="match status" value="1"/>
</dbReference>
<evidence type="ECO:0000259" key="2">
    <source>
        <dbReference type="PROSITE" id="PS01148"/>
    </source>
</evidence>
<dbReference type="RefSeq" id="WP_066353776.1">
    <property type="nucleotide sequence ID" value="NZ_LOED01000020.1"/>
</dbReference>
<comment type="similarity">
    <text evidence="1">Belongs to the sulfur carrier protein TusA family.</text>
</comment>
<dbReference type="Pfam" id="PF02635">
    <property type="entry name" value="DsrE"/>
    <property type="match status" value="1"/>
</dbReference>
<dbReference type="Gene3D" id="3.30.110.40">
    <property type="entry name" value="TusA-like domain"/>
    <property type="match status" value="1"/>
</dbReference>
<dbReference type="PATRIC" id="fig|520764.3.peg.1757"/>
<protein>
    <submittedName>
        <fullName evidence="3">Sulfurtransferase TusA</fullName>
        <ecNumber evidence="3">2.8.1.-</ecNumber>
    </submittedName>
</protein>
<dbReference type="InParanoid" id="A0A140L772"/>
<dbReference type="InterPro" id="IPR003787">
    <property type="entry name" value="Sulphur_relay_DsrE/F-like"/>
</dbReference>
<accession>A0A140L772</accession>
<reference evidence="3 4" key="1">
    <citation type="submission" date="2015-12" db="EMBL/GenBank/DDBJ databases">
        <title>Draft genome sequnece of Fervidicola ferrireducens strain Y170.</title>
        <authorList>
            <person name="Patel B.K."/>
        </authorList>
    </citation>
    <scope>NUCLEOTIDE SEQUENCE [LARGE SCALE GENOMIC DNA]</scope>
    <source>
        <strain evidence="3 4">Y170</strain>
    </source>
</reference>
<keyword evidence="3" id="KW-0808">Transferase</keyword>
<evidence type="ECO:0000256" key="1">
    <source>
        <dbReference type="ARBA" id="ARBA00008984"/>
    </source>
</evidence>
<dbReference type="Pfam" id="PF01206">
    <property type="entry name" value="TusA"/>
    <property type="match status" value="1"/>
</dbReference>
<sequence length="199" mass="22632">MAIEVDCRGKKCPEPIIMTKKALDSIECGKVMAVVDNEVARDNIIKLAKHNGYNYFYEEKEGEYRIYIEKNPGEKKTDEKEKEKVEKRAYSYVILITGDTLGRGSEELGKLLMRNYIYTLKDIEHLPECIMFLNKGVYLTTKGSEVLETLKQLESKGVEVLSCGTCLDYYGLKEELAVGSITNMYAIAEKLSEFRAVVL</sequence>